<gene>
    <name evidence="2" type="ORF">F511_38379</name>
</gene>
<feature type="non-terminal residue" evidence="2">
    <location>
        <position position="1"/>
    </location>
</feature>
<dbReference type="EMBL" id="KV010060">
    <property type="protein sequence ID" value="KZV28600.1"/>
    <property type="molecule type" value="Genomic_DNA"/>
</dbReference>
<organism evidence="2 3">
    <name type="scientific">Dorcoceras hygrometricum</name>
    <dbReference type="NCBI Taxonomy" id="472368"/>
    <lineage>
        <taxon>Eukaryota</taxon>
        <taxon>Viridiplantae</taxon>
        <taxon>Streptophyta</taxon>
        <taxon>Embryophyta</taxon>
        <taxon>Tracheophyta</taxon>
        <taxon>Spermatophyta</taxon>
        <taxon>Magnoliopsida</taxon>
        <taxon>eudicotyledons</taxon>
        <taxon>Gunneridae</taxon>
        <taxon>Pentapetalae</taxon>
        <taxon>asterids</taxon>
        <taxon>lamiids</taxon>
        <taxon>Lamiales</taxon>
        <taxon>Gesneriaceae</taxon>
        <taxon>Didymocarpoideae</taxon>
        <taxon>Trichosporeae</taxon>
        <taxon>Loxocarpinae</taxon>
        <taxon>Dorcoceras</taxon>
    </lineage>
</organism>
<dbReference type="AlphaFoldDB" id="A0A2Z7B3M4"/>
<protein>
    <submittedName>
        <fullName evidence="2">Uncharacterized protein</fullName>
    </submittedName>
</protein>
<accession>A0A2Z7B3M4</accession>
<reference evidence="2 3" key="1">
    <citation type="journal article" date="2015" name="Proc. Natl. Acad. Sci. U.S.A.">
        <title>The resurrection genome of Boea hygrometrica: A blueprint for survival of dehydration.</title>
        <authorList>
            <person name="Xiao L."/>
            <person name="Yang G."/>
            <person name="Zhang L."/>
            <person name="Yang X."/>
            <person name="Zhao S."/>
            <person name="Ji Z."/>
            <person name="Zhou Q."/>
            <person name="Hu M."/>
            <person name="Wang Y."/>
            <person name="Chen M."/>
            <person name="Xu Y."/>
            <person name="Jin H."/>
            <person name="Xiao X."/>
            <person name="Hu G."/>
            <person name="Bao F."/>
            <person name="Hu Y."/>
            <person name="Wan P."/>
            <person name="Li L."/>
            <person name="Deng X."/>
            <person name="Kuang T."/>
            <person name="Xiang C."/>
            <person name="Zhu J.K."/>
            <person name="Oliver M.J."/>
            <person name="He Y."/>
        </authorList>
    </citation>
    <scope>NUCLEOTIDE SEQUENCE [LARGE SCALE GENOMIC DNA]</scope>
    <source>
        <strain evidence="3">cv. XS01</strain>
    </source>
</reference>
<feature type="signal peptide" evidence="1">
    <location>
        <begin position="1"/>
        <end position="20"/>
    </location>
</feature>
<keyword evidence="3" id="KW-1185">Reference proteome</keyword>
<evidence type="ECO:0000313" key="3">
    <source>
        <dbReference type="Proteomes" id="UP000250235"/>
    </source>
</evidence>
<keyword evidence="1" id="KW-0732">Signal</keyword>
<evidence type="ECO:0000313" key="2">
    <source>
        <dbReference type="EMBL" id="KZV28600.1"/>
    </source>
</evidence>
<feature type="chain" id="PRO_5016255319" evidence="1">
    <location>
        <begin position="21"/>
        <end position="67"/>
    </location>
</feature>
<name>A0A2Z7B3M4_9LAMI</name>
<sequence length="67" mass="7399">AITAGLIFNWAQVLFQVLTAMVNNPNRQSQGFTVQLSVLLNRLVKADLGESVKLHPQKVLTNKSVHT</sequence>
<evidence type="ECO:0000256" key="1">
    <source>
        <dbReference type="SAM" id="SignalP"/>
    </source>
</evidence>
<proteinExistence type="predicted"/>
<dbReference type="Proteomes" id="UP000250235">
    <property type="component" value="Unassembled WGS sequence"/>
</dbReference>